<keyword evidence="2" id="KW-1185">Reference proteome</keyword>
<dbReference type="Gramene" id="mRNA:HanXRQr2_Chr17g0816851">
    <property type="protein sequence ID" value="mRNA:HanXRQr2_Chr17g0816851"/>
    <property type="gene ID" value="HanXRQr2_Chr17g0816851"/>
</dbReference>
<name>A0A9K3DJL0_HELAN</name>
<evidence type="ECO:0000313" key="1">
    <source>
        <dbReference type="EMBL" id="KAF5756615.1"/>
    </source>
</evidence>
<dbReference type="EMBL" id="MNCJ02000332">
    <property type="protein sequence ID" value="KAF5756615.1"/>
    <property type="molecule type" value="Genomic_DNA"/>
</dbReference>
<protein>
    <submittedName>
        <fullName evidence="1">Uncharacterized protein</fullName>
    </submittedName>
</protein>
<reference evidence="1" key="2">
    <citation type="submission" date="2020-06" db="EMBL/GenBank/DDBJ databases">
        <title>Helianthus annuus Genome sequencing and assembly Release 2.</title>
        <authorList>
            <person name="Gouzy J."/>
            <person name="Langlade N."/>
            <person name="Munos S."/>
        </authorList>
    </citation>
    <scope>NUCLEOTIDE SEQUENCE</scope>
    <source>
        <tissue evidence="1">Leaves</tissue>
    </source>
</reference>
<gene>
    <name evidence="1" type="ORF">HanXRQr2_Chr17g0816851</name>
</gene>
<sequence>MLAKLTLNKLGGSLERNGSNGSWMQRMFARTRGKLSLHSFFNYNTLVNIDCE</sequence>
<comment type="caution">
    <text evidence="1">The sequence shown here is derived from an EMBL/GenBank/DDBJ whole genome shotgun (WGS) entry which is preliminary data.</text>
</comment>
<organism evidence="1 2">
    <name type="scientific">Helianthus annuus</name>
    <name type="common">Common sunflower</name>
    <dbReference type="NCBI Taxonomy" id="4232"/>
    <lineage>
        <taxon>Eukaryota</taxon>
        <taxon>Viridiplantae</taxon>
        <taxon>Streptophyta</taxon>
        <taxon>Embryophyta</taxon>
        <taxon>Tracheophyta</taxon>
        <taxon>Spermatophyta</taxon>
        <taxon>Magnoliopsida</taxon>
        <taxon>eudicotyledons</taxon>
        <taxon>Gunneridae</taxon>
        <taxon>Pentapetalae</taxon>
        <taxon>asterids</taxon>
        <taxon>campanulids</taxon>
        <taxon>Asterales</taxon>
        <taxon>Asteraceae</taxon>
        <taxon>Asteroideae</taxon>
        <taxon>Heliantheae alliance</taxon>
        <taxon>Heliantheae</taxon>
        <taxon>Helianthus</taxon>
    </lineage>
</organism>
<reference evidence="1" key="1">
    <citation type="journal article" date="2017" name="Nature">
        <title>The sunflower genome provides insights into oil metabolism, flowering and Asterid evolution.</title>
        <authorList>
            <person name="Badouin H."/>
            <person name="Gouzy J."/>
            <person name="Grassa C.J."/>
            <person name="Murat F."/>
            <person name="Staton S.E."/>
            <person name="Cottret L."/>
            <person name="Lelandais-Briere C."/>
            <person name="Owens G.L."/>
            <person name="Carrere S."/>
            <person name="Mayjonade B."/>
            <person name="Legrand L."/>
            <person name="Gill N."/>
            <person name="Kane N.C."/>
            <person name="Bowers J.E."/>
            <person name="Hubner S."/>
            <person name="Bellec A."/>
            <person name="Berard A."/>
            <person name="Berges H."/>
            <person name="Blanchet N."/>
            <person name="Boniface M.C."/>
            <person name="Brunel D."/>
            <person name="Catrice O."/>
            <person name="Chaidir N."/>
            <person name="Claudel C."/>
            <person name="Donnadieu C."/>
            <person name="Faraut T."/>
            <person name="Fievet G."/>
            <person name="Helmstetter N."/>
            <person name="King M."/>
            <person name="Knapp S.J."/>
            <person name="Lai Z."/>
            <person name="Le Paslier M.C."/>
            <person name="Lippi Y."/>
            <person name="Lorenzon L."/>
            <person name="Mandel J.R."/>
            <person name="Marage G."/>
            <person name="Marchand G."/>
            <person name="Marquand E."/>
            <person name="Bret-Mestries E."/>
            <person name="Morien E."/>
            <person name="Nambeesan S."/>
            <person name="Nguyen T."/>
            <person name="Pegot-Espagnet P."/>
            <person name="Pouilly N."/>
            <person name="Raftis F."/>
            <person name="Sallet E."/>
            <person name="Schiex T."/>
            <person name="Thomas J."/>
            <person name="Vandecasteele C."/>
            <person name="Vares D."/>
            <person name="Vear F."/>
            <person name="Vautrin S."/>
            <person name="Crespi M."/>
            <person name="Mangin B."/>
            <person name="Burke J.M."/>
            <person name="Salse J."/>
            <person name="Munos S."/>
            <person name="Vincourt P."/>
            <person name="Rieseberg L.H."/>
            <person name="Langlade N.B."/>
        </authorList>
    </citation>
    <scope>NUCLEOTIDE SEQUENCE</scope>
    <source>
        <tissue evidence="1">Leaves</tissue>
    </source>
</reference>
<dbReference type="Proteomes" id="UP000215914">
    <property type="component" value="Unassembled WGS sequence"/>
</dbReference>
<dbReference type="AlphaFoldDB" id="A0A9K3DJL0"/>
<accession>A0A9K3DJL0</accession>
<proteinExistence type="predicted"/>
<evidence type="ECO:0000313" key="2">
    <source>
        <dbReference type="Proteomes" id="UP000215914"/>
    </source>
</evidence>